<dbReference type="PROSITE" id="PS50837">
    <property type="entry name" value="NACHT"/>
    <property type="match status" value="1"/>
</dbReference>
<feature type="domain" description="NACHT" evidence="3">
    <location>
        <begin position="219"/>
        <end position="378"/>
    </location>
</feature>
<dbReference type="Pfam" id="PF24883">
    <property type="entry name" value="NPHP3_N"/>
    <property type="match status" value="1"/>
</dbReference>
<evidence type="ECO:0000313" key="4">
    <source>
        <dbReference type="EMBL" id="KIK33985.1"/>
    </source>
</evidence>
<evidence type="ECO:0000256" key="1">
    <source>
        <dbReference type="ARBA" id="ARBA00022737"/>
    </source>
</evidence>
<dbReference type="InterPro" id="IPR007111">
    <property type="entry name" value="NACHT_NTPase"/>
</dbReference>
<dbReference type="HOGENOM" id="CLU_283588_0_0_1"/>
<organism evidence="4 5">
    <name type="scientific">Suillus luteus UH-Slu-Lm8-n1</name>
    <dbReference type="NCBI Taxonomy" id="930992"/>
    <lineage>
        <taxon>Eukaryota</taxon>
        <taxon>Fungi</taxon>
        <taxon>Dikarya</taxon>
        <taxon>Basidiomycota</taxon>
        <taxon>Agaricomycotina</taxon>
        <taxon>Agaricomycetes</taxon>
        <taxon>Agaricomycetidae</taxon>
        <taxon>Boletales</taxon>
        <taxon>Suillineae</taxon>
        <taxon>Suillaceae</taxon>
        <taxon>Suillus</taxon>
    </lineage>
</organism>
<dbReference type="SMART" id="SM00248">
    <property type="entry name" value="ANK"/>
    <property type="match status" value="3"/>
</dbReference>
<dbReference type="AlphaFoldDB" id="A0A0C9Z940"/>
<dbReference type="InterPro" id="IPR027417">
    <property type="entry name" value="P-loop_NTPase"/>
</dbReference>
<evidence type="ECO:0000313" key="5">
    <source>
        <dbReference type="Proteomes" id="UP000054485"/>
    </source>
</evidence>
<dbReference type="OrthoDB" id="3036502at2759"/>
<accession>A0A0C9Z940</accession>
<keyword evidence="1" id="KW-0677">Repeat</keyword>
<dbReference type="InterPro" id="IPR054471">
    <property type="entry name" value="GPIID_WHD"/>
</dbReference>
<proteinExistence type="predicted"/>
<dbReference type="InParanoid" id="A0A0C9Z940"/>
<dbReference type="InterPro" id="IPR002110">
    <property type="entry name" value="Ankyrin_rpt"/>
</dbReference>
<evidence type="ECO:0000259" key="3">
    <source>
        <dbReference type="PROSITE" id="PS50837"/>
    </source>
</evidence>
<dbReference type="SUPFAM" id="SSF48403">
    <property type="entry name" value="Ankyrin repeat"/>
    <property type="match status" value="1"/>
</dbReference>
<protein>
    <recommendedName>
        <fullName evidence="3">NACHT domain-containing protein</fullName>
    </recommendedName>
</protein>
<reference evidence="5" key="2">
    <citation type="submission" date="2015-01" db="EMBL/GenBank/DDBJ databases">
        <title>Evolutionary Origins and Diversification of the Mycorrhizal Mutualists.</title>
        <authorList>
            <consortium name="DOE Joint Genome Institute"/>
            <consortium name="Mycorrhizal Genomics Consortium"/>
            <person name="Kohler A."/>
            <person name="Kuo A."/>
            <person name="Nagy L.G."/>
            <person name="Floudas D."/>
            <person name="Copeland A."/>
            <person name="Barry K.W."/>
            <person name="Cichocki N."/>
            <person name="Veneault-Fourrey C."/>
            <person name="LaButti K."/>
            <person name="Lindquist E.A."/>
            <person name="Lipzen A."/>
            <person name="Lundell T."/>
            <person name="Morin E."/>
            <person name="Murat C."/>
            <person name="Riley R."/>
            <person name="Ohm R."/>
            <person name="Sun H."/>
            <person name="Tunlid A."/>
            <person name="Henrissat B."/>
            <person name="Grigoriev I.V."/>
            <person name="Hibbett D.S."/>
            <person name="Martin F."/>
        </authorList>
    </citation>
    <scope>NUCLEOTIDE SEQUENCE [LARGE SCALE GENOMIC DNA]</scope>
    <source>
        <strain evidence="5">UH-Slu-Lm8-n1</strain>
    </source>
</reference>
<reference evidence="4 5" key="1">
    <citation type="submission" date="2014-04" db="EMBL/GenBank/DDBJ databases">
        <authorList>
            <consortium name="DOE Joint Genome Institute"/>
            <person name="Kuo A."/>
            <person name="Ruytinx J."/>
            <person name="Rineau F."/>
            <person name="Colpaert J."/>
            <person name="Kohler A."/>
            <person name="Nagy L.G."/>
            <person name="Floudas D."/>
            <person name="Copeland A."/>
            <person name="Barry K.W."/>
            <person name="Cichocki N."/>
            <person name="Veneault-Fourrey C."/>
            <person name="LaButti K."/>
            <person name="Lindquist E.A."/>
            <person name="Lipzen A."/>
            <person name="Lundell T."/>
            <person name="Morin E."/>
            <person name="Murat C."/>
            <person name="Sun H."/>
            <person name="Tunlid A."/>
            <person name="Henrissat B."/>
            <person name="Grigoriev I.V."/>
            <person name="Hibbett D.S."/>
            <person name="Martin F."/>
            <person name="Nordberg H.P."/>
            <person name="Cantor M.N."/>
            <person name="Hua S.X."/>
        </authorList>
    </citation>
    <scope>NUCLEOTIDE SEQUENCE [LARGE SCALE GENOMIC DNA]</scope>
    <source>
        <strain evidence="4 5">UH-Slu-Lm8-n1</strain>
    </source>
</reference>
<dbReference type="Pfam" id="PF22939">
    <property type="entry name" value="WHD_GPIID"/>
    <property type="match status" value="1"/>
</dbReference>
<dbReference type="PANTHER" id="PTHR10039">
    <property type="entry name" value="AMELOGENIN"/>
    <property type="match status" value="1"/>
</dbReference>
<dbReference type="Gene3D" id="3.40.50.300">
    <property type="entry name" value="P-loop containing nucleotide triphosphate hydrolases"/>
    <property type="match status" value="1"/>
</dbReference>
<dbReference type="STRING" id="930992.A0A0C9Z940"/>
<dbReference type="EMBL" id="KN835830">
    <property type="protein sequence ID" value="KIK33985.1"/>
    <property type="molecule type" value="Genomic_DNA"/>
</dbReference>
<dbReference type="PANTHER" id="PTHR10039:SF16">
    <property type="entry name" value="GPI INOSITOL-DEACYLASE"/>
    <property type="match status" value="1"/>
</dbReference>
<sequence length="1098" mass="124322">MDPITSGVTILQLVQTIAQASALLYGYVASVRDADSSCQTLLDELSTILGVLTTVMEIEKDRSLPDNLRHVLSKLMAEHGPVMKLQGELKNLLPNEQESKAMGKMSKLMWPFKEKKAAAIAERLKGFYRDITTVLAIDSRNTLKDVDRGVKEVRRGVQELKEIQEARIIDEERRKLLGWMNPVSCIAKHDISCRQRNPETARWIFHTDQYMAWDKSERAFLWLNGQPGSGKTILASAVIDEIQGGGEAGPRTLAYFYCNFRDDRTTSAAAVLRSLIVQLLRQCKNDDWITKIHKQQESNAEEDLVFLRKLWKQQSTRESCPTDLGYLRKLLVEVSTLVRRPVLLIDALDEIKDYPDLIGHLVNLAEDARLRLFVTGRSEPDIQEAFYDLPTVSLKDSAEQMKEDIHVHITEQLKNQKRLSRLPGALKKTILERLLEKAEGMFRWVQCQLDEIVTCKRHVDIETALDNLPEGLYETYDRIIQAIKQRGRSDNQIAQSCLLWLAGALIPLALDQLNEAIMIEVGESNLNPKRGVIDPMDIVTACGSLVTYDEKTGVVALSHYSVKEYLINRPNNIFKSTSDMHARICKLLITYVLCDFVDEVCANDEHPDIRNWSHLADVSNVSKDHPLLSYAIQGWKHLRHVSDHDSDIMNSLSRLNAEFLRNAKKHHVLATQPTALSTIGFQHFTDGWLSAAVTSPSCLHISLEHGKPWMVEFVIKQLPHLLEADIAPGWGSPLIFAIAKNPDCLGVLLKLGVDLYKLSFINPSIYFPFTRHLYDTYYAPIAWAAATGNEVVVDFLLSHTEGNLPDDTLHMAVRAEHPSHESIRKLRQRGADVNFIVYGSTPIHDFLSDYFYRPFDRPFDGYWDRSLPVVKALVEPSCNLSLQDRTARTALHIALDDHMEDIVAYLLEKNAGLSATATLHPDMWSWATNKPWFPKVQAAVLAADTPCTRIKGKVVHDSAQSRLVEFPVPVTVDPNPICAFVVSASLNGELRNSDCINVDLSYCNQSLYTNIQDSPKDDSPRLKFQFSWSTKGQHVSSRLFDYHEEDEVTRMLRHFTKDIDSTGTSLFLRMSKGEWDTKVYELGVECTLDIYRGPLPES</sequence>
<evidence type="ECO:0000256" key="2">
    <source>
        <dbReference type="PROSITE-ProRule" id="PRU00023"/>
    </source>
</evidence>
<dbReference type="Proteomes" id="UP000054485">
    <property type="component" value="Unassembled WGS sequence"/>
</dbReference>
<dbReference type="PROSITE" id="PS50088">
    <property type="entry name" value="ANK_REPEAT"/>
    <property type="match status" value="1"/>
</dbReference>
<name>A0A0C9Z940_9AGAM</name>
<dbReference type="Gene3D" id="1.25.40.20">
    <property type="entry name" value="Ankyrin repeat-containing domain"/>
    <property type="match status" value="1"/>
</dbReference>
<gene>
    <name evidence="4" type="ORF">CY34DRAFT_813229</name>
</gene>
<dbReference type="SUPFAM" id="SSF52540">
    <property type="entry name" value="P-loop containing nucleoside triphosphate hydrolases"/>
    <property type="match status" value="1"/>
</dbReference>
<dbReference type="InterPro" id="IPR036770">
    <property type="entry name" value="Ankyrin_rpt-contain_sf"/>
</dbReference>
<keyword evidence="5" id="KW-1185">Reference proteome</keyword>
<feature type="repeat" description="ANK" evidence="2">
    <location>
        <begin position="886"/>
        <end position="918"/>
    </location>
</feature>
<keyword evidence="2" id="KW-0040">ANK repeat</keyword>
<dbReference type="InterPro" id="IPR056884">
    <property type="entry name" value="NPHP3-like_N"/>
</dbReference>